<sequence>MLKETRLRRPSSATTASSGTETVESQHSRAGSRGSSAAVSAWTAADDDVLASARAAGMNWQPIATRFFPTKSANACRKRHERLMERRYQEEWEQDRLEELATAYFDCRKEMWAILGERLGERWGLVEGKCMEKGLKNLQTIARASQRKRIRLSEGDEAKSEVDHEDDSGIGLSDIEIEMSVNNRPSSAPAVGTKRSLSSSPIEPRRRPPQLPLYQPPSSAIPHSNPATMKSLASTTSIPFADSKASAPFLQRDILSIQAILSPAD</sequence>
<name>A0A4U7BBF8_9PEZI</name>
<feature type="compositionally biased region" description="Basic and acidic residues" evidence="1">
    <location>
        <begin position="152"/>
        <end position="162"/>
    </location>
</feature>
<evidence type="ECO:0000313" key="3">
    <source>
        <dbReference type="EMBL" id="TKX27471.1"/>
    </source>
</evidence>
<dbReference type="GO" id="GO:0003677">
    <property type="term" value="F:DNA binding"/>
    <property type="evidence" value="ECO:0007669"/>
    <property type="project" value="UniProtKB-KW"/>
</dbReference>
<dbReference type="Pfam" id="PF13921">
    <property type="entry name" value="Myb_DNA-bind_6"/>
    <property type="match status" value="1"/>
</dbReference>
<proteinExistence type="predicted"/>
<accession>A0A4U7BBF8</accession>
<organism evidence="3 4">
    <name type="scientific">Elsinoe australis</name>
    <dbReference type="NCBI Taxonomy" id="40998"/>
    <lineage>
        <taxon>Eukaryota</taxon>
        <taxon>Fungi</taxon>
        <taxon>Dikarya</taxon>
        <taxon>Ascomycota</taxon>
        <taxon>Pezizomycotina</taxon>
        <taxon>Dothideomycetes</taxon>
        <taxon>Dothideomycetidae</taxon>
        <taxon>Myriangiales</taxon>
        <taxon>Elsinoaceae</taxon>
        <taxon>Elsinoe</taxon>
    </lineage>
</organism>
<feature type="domain" description="Myb-like" evidence="2">
    <location>
        <begin position="34"/>
        <end position="84"/>
    </location>
</feature>
<evidence type="ECO:0000313" key="4">
    <source>
        <dbReference type="Proteomes" id="UP000308133"/>
    </source>
</evidence>
<feature type="compositionally biased region" description="Polar residues" evidence="1">
    <location>
        <begin position="221"/>
        <end position="231"/>
    </location>
</feature>
<dbReference type="EMBL" id="PTQR01000004">
    <property type="protein sequence ID" value="TKX27471.1"/>
    <property type="molecule type" value="Genomic_DNA"/>
</dbReference>
<feature type="compositionally biased region" description="Low complexity" evidence="1">
    <location>
        <begin position="11"/>
        <end position="35"/>
    </location>
</feature>
<dbReference type="SUPFAM" id="SSF46689">
    <property type="entry name" value="Homeodomain-like"/>
    <property type="match status" value="1"/>
</dbReference>
<dbReference type="InterPro" id="IPR009057">
    <property type="entry name" value="Homeodomain-like_sf"/>
</dbReference>
<dbReference type="CDD" id="cd00167">
    <property type="entry name" value="SANT"/>
    <property type="match status" value="1"/>
</dbReference>
<protein>
    <submittedName>
        <fullName evidence="3">Myb-like DNA-binding domain-containing protein 1</fullName>
    </submittedName>
</protein>
<evidence type="ECO:0000256" key="1">
    <source>
        <dbReference type="SAM" id="MobiDB-lite"/>
    </source>
</evidence>
<dbReference type="AlphaFoldDB" id="A0A4U7BBF8"/>
<gene>
    <name evidence="3" type="ORF">C1H76_0308</name>
</gene>
<feature type="region of interest" description="Disordered" evidence="1">
    <location>
        <begin position="152"/>
        <end position="231"/>
    </location>
</feature>
<comment type="caution">
    <text evidence="3">The sequence shown here is derived from an EMBL/GenBank/DDBJ whole genome shotgun (WGS) entry which is preliminary data.</text>
</comment>
<dbReference type="PROSITE" id="PS50090">
    <property type="entry name" value="MYB_LIKE"/>
    <property type="match status" value="1"/>
</dbReference>
<feature type="region of interest" description="Disordered" evidence="1">
    <location>
        <begin position="1"/>
        <end position="35"/>
    </location>
</feature>
<dbReference type="Gene3D" id="1.10.10.60">
    <property type="entry name" value="Homeodomain-like"/>
    <property type="match status" value="1"/>
</dbReference>
<dbReference type="Proteomes" id="UP000308133">
    <property type="component" value="Unassembled WGS sequence"/>
</dbReference>
<evidence type="ECO:0000259" key="2">
    <source>
        <dbReference type="PROSITE" id="PS50090"/>
    </source>
</evidence>
<keyword evidence="3" id="KW-0238">DNA-binding</keyword>
<reference evidence="3 4" key="1">
    <citation type="submission" date="2018-02" db="EMBL/GenBank/DDBJ databases">
        <title>Draft genome sequences of Elsinoe sp., causing black scab on jojoba.</title>
        <authorList>
            <person name="Stodart B."/>
            <person name="Jeffress S."/>
            <person name="Ash G."/>
            <person name="Arun Chinnappa K."/>
        </authorList>
    </citation>
    <scope>NUCLEOTIDE SEQUENCE [LARGE SCALE GENOMIC DNA]</scope>
    <source>
        <strain evidence="3 4">Hillstone_2</strain>
    </source>
</reference>
<dbReference type="InterPro" id="IPR001005">
    <property type="entry name" value="SANT/Myb"/>
</dbReference>